<gene>
    <name evidence="2" type="ORF">R3P93_24525</name>
</gene>
<reference evidence="2 3" key="1">
    <citation type="submission" date="2023-10" db="EMBL/GenBank/DDBJ databases">
        <title>Development of a sustainable strategy for remediation of hydrocarbon-contaminated territories based on the waste exchange concept.</title>
        <authorList>
            <person name="Krivoruchko A."/>
        </authorList>
    </citation>
    <scope>NUCLEOTIDE SEQUENCE [LARGE SCALE GENOMIC DNA]</scope>
    <source>
        <strain evidence="2 3">IEGM 1327</strain>
    </source>
</reference>
<comment type="caution">
    <text evidence="2">The sequence shown here is derived from an EMBL/GenBank/DDBJ whole genome shotgun (WGS) entry which is preliminary data.</text>
</comment>
<feature type="non-terminal residue" evidence="2">
    <location>
        <position position="1"/>
    </location>
</feature>
<evidence type="ECO:0000313" key="2">
    <source>
        <dbReference type="EMBL" id="MDV6305734.1"/>
    </source>
</evidence>
<keyword evidence="3" id="KW-1185">Reference proteome</keyword>
<evidence type="ECO:0000256" key="1">
    <source>
        <dbReference type="SAM" id="MobiDB-lite"/>
    </source>
</evidence>
<protein>
    <submittedName>
        <fullName evidence="2">Uncharacterized protein</fullName>
    </submittedName>
</protein>
<dbReference type="Proteomes" id="UP001186104">
    <property type="component" value="Unassembled WGS sequence"/>
</dbReference>
<proteinExistence type="predicted"/>
<evidence type="ECO:0000313" key="3">
    <source>
        <dbReference type="Proteomes" id="UP001186104"/>
    </source>
</evidence>
<sequence>AVASRDIARGKGGVDDRDADRAIRSGAAAWKFFDQNEADNRVQERRARRELLTASVGQRWDGGDRSAIAPMKVYTPTRGQRGRSRATASSPHRSPVKASPNAKVWNAAVPARTTPEDRYI</sequence>
<dbReference type="EMBL" id="JAWLKF010000043">
    <property type="protein sequence ID" value="MDV6305734.1"/>
    <property type="molecule type" value="Genomic_DNA"/>
</dbReference>
<feature type="region of interest" description="Disordered" evidence="1">
    <location>
        <begin position="60"/>
        <end position="120"/>
    </location>
</feature>
<organism evidence="2 3">
    <name type="scientific">Rhodococcus cerastii</name>
    <dbReference type="NCBI Taxonomy" id="908616"/>
    <lineage>
        <taxon>Bacteria</taxon>
        <taxon>Bacillati</taxon>
        <taxon>Actinomycetota</taxon>
        <taxon>Actinomycetes</taxon>
        <taxon>Mycobacteriales</taxon>
        <taxon>Nocardiaceae</taxon>
        <taxon>Rhodococcus</taxon>
    </lineage>
</organism>
<name>A0ABU4D8X7_9NOCA</name>
<accession>A0ABU4D8X7</accession>